<keyword evidence="3" id="KW-1185">Reference proteome</keyword>
<keyword evidence="1" id="KW-0812">Transmembrane</keyword>
<proteinExistence type="predicted"/>
<accession>C3J855</accession>
<keyword evidence="1" id="KW-1133">Transmembrane helix</keyword>
<evidence type="ECO:0000313" key="3">
    <source>
        <dbReference type="Proteomes" id="UP000004295"/>
    </source>
</evidence>
<dbReference type="Proteomes" id="UP000004295">
    <property type="component" value="Unassembled WGS sequence"/>
</dbReference>
<comment type="caution">
    <text evidence="2">The sequence shown here is derived from an EMBL/GenBank/DDBJ whole genome shotgun (WGS) entry which is preliminary data.</text>
</comment>
<dbReference type="EMBL" id="ACNN01000005">
    <property type="protein sequence ID" value="EEN83551.1"/>
    <property type="molecule type" value="Genomic_DNA"/>
</dbReference>
<dbReference type="AlphaFoldDB" id="C3J855"/>
<gene>
    <name evidence="2" type="ORF">POREN0001_1298</name>
</gene>
<evidence type="ECO:0000256" key="1">
    <source>
        <dbReference type="SAM" id="Phobius"/>
    </source>
</evidence>
<dbReference type="STRING" id="553175.POREN0001_1298"/>
<sequence>MSRENRRYTDSTIGFHPLSLIYCIISIAIYKTFITFGQSLLDKMKPLMSNGELLF</sequence>
<name>C3J855_POREA</name>
<feature type="transmembrane region" description="Helical" evidence="1">
    <location>
        <begin position="20"/>
        <end position="41"/>
    </location>
</feature>
<reference evidence="2 3" key="1">
    <citation type="submission" date="2009-04" db="EMBL/GenBank/DDBJ databases">
        <authorList>
            <person name="Sebastian Y."/>
            <person name="Madupu R."/>
            <person name="Durkin A.S."/>
            <person name="Torralba M."/>
            <person name="Methe B."/>
            <person name="Sutton G.G."/>
            <person name="Strausberg R.L."/>
            <person name="Nelson K.E."/>
        </authorList>
    </citation>
    <scope>NUCLEOTIDE SEQUENCE [LARGE SCALE GENOMIC DNA]</scope>
    <source>
        <strain evidence="3">ATCC 35406 / DSM 24491 / JCM 8526 / CCUG 16442 / BCRC 14492 / NCTC 13058 / HG 370</strain>
    </source>
</reference>
<keyword evidence="1" id="KW-0472">Membrane</keyword>
<evidence type="ECO:0000313" key="2">
    <source>
        <dbReference type="EMBL" id="EEN83551.1"/>
    </source>
</evidence>
<protein>
    <submittedName>
        <fullName evidence="2">Uncharacterized protein</fullName>
    </submittedName>
</protein>
<organism evidence="2 3">
    <name type="scientific">Porphyromonas endodontalis (strain ATCC 35406 / DSM 24491 / JCM 8526 / CCUG 16442 / BCRC 14492 / NCTC 13058 / HG 370)</name>
    <name type="common">Bacteroides endodontalis</name>
    <dbReference type="NCBI Taxonomy" id="553175"/>
    <lineage>
        <taxon>Bacteria</taxon>
        <taxon>Pseudomonadati</taxon>
        <taxon>Bacteroidota</taxon>
        <taxon>Bacteroidia</taxon>
        <taxon>Bacteroidales</taxon>
        <taxon>Porphyromonadaceae</taxon>
        <taxon>Porphyromonas</taxon>
    </lineage>
</organism>